<sequence length="175" mass="19858">MEFLRKYGFSLDKVDINGLCRDIPINFIIFDVSRNLLKDYEYRTTRNTVEAIAISAATIFGGSYGYLAGSTIANELNVSGTICGVIGGVFGAWRTRKWARAAIRERLDAYNYDMVRIKRCLSCKKSELFRIYRGQKVGDECPDCVIIGGAMRESREIERQRNQQQNGMEAEENQG</sequence>
<dbReference type="AlphaFoldDB" id="A0A1I7UR83"/>
<accession>A0A1I7UR83</accession>
<protein>
    <submittedName>
        <fullName evidence="3">Gly-zipper_Omp domain-containing protein</fullName>
    </submittedName>
</protein>
<dbReference type="WBParaSite" id="Csp11.Scaffold630.g18540.t1">
    <property type="protein sequence ID" value="Csp11.Scaffold630.g18540.t1"/>
    <property type="gene ID" value="Csp11.Scaffold630.g18540"/>
</dbReference>
<organism evidence="2 3">
    <name type="scientific">Caenorhabditis tropicalis</name>
    <dbReference type="NCBI Taxonomy" id="1561998"/>
    <lineage>
        <taxon>Eukaryota</taxon>
        <taxon>Metazoa</taxon>
        <taxon>Ecdysozoa</taxon>
        <taxon>Nematoda</taxon>
        <taxon>Chromadorea</taxon>
        <taxon>Rhabditida</taxon>
        <taxon>Rhabditina</taxon>
        <taxon>Rhabditomorpha</taxon>
        <taxon>Rhabditoidea</taxon>
        <taxon>Rhabditidae</taxon>
        <taxon>Peloderinae</taxon>
        <taxon>Caenorhabditis</taxon>
    </lineage>
</organism>
<dbReference type="Proteomes" id="UP000095282">
    <property type="component" value="Unplaced"/>
</dbReference>
<dbReference type="eggNOG" id="ENOG502T3J4">
    <property type="taxonomic scope" value="Eukaryota"/>
</dbReference>
<reference evidence="3" key="1">
    <citation type="submission" date="2016-11" db="UniProtKB">
        <authorList>
            <consortium name="WormBaseParasite"/>
        </authorList>
    </citation>
    <scope>IDENTIFICATION</scope>
</reference>
<keyword evidence="2" id="KW-1185">Reference proteome</keyword>
<feature type="region of interest" description="Disordered" evidence="1">
    <location>
        <begin position="156"/>
        <end position="175"/>
    </location>
</feature>
<name>A0A1I7UR83_9PELO</name>
<proteinExistence type="predicted"/>
<evidence type="ECO:0000313" key="2">
    <source>
        <dbReference type="Proteomes" id="UP000095282"/>
    </source>
</evidence>
<evidence type="ECO:0000256" key="1">
    <source>
        <dbReference type="SAM" id="MobiDB-lite"/>
    </source>
</evidence>
<evidence type="ECO:0000313" key="3">
    <source>
        <dbReference type="WBParaSite" id="Csp11.Scaffold630.g18540.t1"/>
    </source>
</evidence>